<dbReference type="SUPFAM" id="SSF52980">
    <property type="entry name" value="Restriction endonuclease-like"/>
    <property type="match status" value="1"/>
</dbReference>
<dbReference type="RefSeq" id="WP_188585080.1">
    <property type="nucleotide sequence ID" value="NZ_BMGC01000003.1"/>
</dbReference>
<organism evidence="3 4">
    <name type="scientific">Gordonia jinhuaensis</name>
    <dbReference type="NCBI Taxonomy" id="1517702"/>
    <lineage>
        <taxon>Bacteria</taxon>
        <taxon>Bacillati</taxon>
        <taxon>Actinomycetota</taxon>
        <taxon>Actinomycetes</taxon>
        <taxon>Mycobacteriales</taxon>
        <taxon>Gordoniaceae</taxon>
        <taxon>Gordonia</taxon>
    </lineage>
</organism>
<evidence type="ECO:0000313" key="4">
    <source>
        <dbReference type="Proteomes" id="UP000621454"/>
    </source>
</evidence>
<evidence type="ECO:0000259" key="2">
    <source>
        <dbReference type="Pfam" id="PF13338"/>
    </source>
</evidence>
<dbReference type="Pfam" id="PF13338">
    <property type="entry name" value="AbiEi_4"/>
    <property type="match status" value="1"/>
</dbReference>
<reference evidence="3" key="1">
    <citation type="journal article" date="2014" name="Int. J. Syst. Evol. Microbiol.">
        <title>Complete genome sequence of Corynebacterium casei LMG S-19264T (=DSM 44701T), isolated from a smear-ripened cheese.</title>
        <authorList>
            <consortium name="US DOE Joint Genome Institute (JGI-PGF)"/>
            <person name="Walter F."/>
            <person name="Albersmeier A."/>
            <person name="Kalinowski J."/>
            <person name="Ruckert C."/>
        </authorList>
    </citation>
    <scope>NUCLEOTIDE SEQUENCE</scope>
    <source>
        <strain evidence="3">CGMCC 1.12827</strain>
    </source>
</reference>
<dbReference type="Pfam" id="PF04480">
    <property type="entry name" value="DUF559"/>
    <property type="match status" value="1"/>
</dbReference>
<evidence type="ECO:0008006" key="5">
    <source>
        <dbReference type="Google" id="ProtNLM"/>
    </source>
</evidence>
<dbReference type="InterPro" id="IPR007569">
    <property type="entry name" value="DUF559"/>
</dbReference>
<protein>
    <recommendedName>
        <fullName evidence="5">Very-short-patch-repair endonuclease</fullName>
    </recommendedName>
</protein>
<feature type="domain" description="AbiEi antitoxin N-terminal" evidence="2">
    <location>
        <begin position="5"/>
        <end position="49"/>
    </location>
</feature>
<dbReference type="InterPro" id="IPR025159">
    <property type="entry name" value="AbiEi_N"/>
</dbReference>
<dbReference type="AlphaFoldDB" id="A0A916SYN6"/>
<reference evidence="3" key="2">
    <citation type="submission" date="2020-09" db="EMBL/GenBank/DDBJ databases">
        <authorList>
            <person name="Sun Q."/>
            <person name="Zhou Y."/>
        </authorList>
    </citation>
    <scope>NUCLEOTIDE SEQUENCE</scope>
    <source>
        <strain evidence="3">CGMCC 1.12827</strain>
    </source>
</reference>
<gene>
    <name evidence="3" type="ORF">GCM10011489_05700</name>
</gene>
<evidence type="ECO:0000313" key="3">
    <source>
        <dbReference type="EMBL" id="GGB20457.1"/>
    </source>
</evidence>
<proteinExistence type="predicted"/>
<name>A0A916SYN6_9ACTN</name>
<evidence type="ECO:0000259" key="1">
    <source>
        <dbReference type="Pfam" id="PF04480"/>
    </source>
</evidence>
<keyword evidence="4" id="KW-1185">Reference proteome</keyword>
<feature type="domain" description="DUF559" evidence="1">
    <location>
        <begin position="208"/>
        <end position="269"/>
    </location>
</feature>
<dbReference type="Proteomes" id="UP000621454">
    <property type="component" value="Unassembled WGS sequence"/>
</dbReference>
<dbReference type="InterPro" id="IPR011335">
    <property type="entry name" value="Restrct_endonuc-II-like"/>
</dbReference>
<comment type="caution">
    <text evidence="3">The sequence shown here is derived from an EMBL/GenBank/DDBJ whole genome shotgun (WGS) entry which is preliminary data.</text>
</comment>
<sequence length="284" mass="31274">MTPDIARLLAQHRGVCSVRQLTRAGANRSNIESLVRRGELDRLRHGWYRGRVFDPDVAAAVSAGGALTCVSALRTHGVWVPGSDRTVSGTVHVRTSSRGLDSPRMCRSFGRAPAVDAALDAPEVALRYAAKCLDAEGLIVVCDSLVNVGLMNLDEIRSALRAAPERIARLLDRCDRAESGTETMARVRLRSKRLVVRPQVTIAGVGRVDLLVGDSLVIEIDSRAHHTSSHDYEADRERDRKLIAMGYVVLRISYNQVVHDWPAVESAIDDLIRRRAHRRLPPAS</sequence>
<dbReference type="Gene3D" id="3.40.960.10">
    <property type="entry name" value="VSR Endonuclease"/>
    <property type="match status" value="1"/>
</dbReference>
<accession>A0A916SYN6</accession>
<dbReference type="EMBL" id="BMGC01000003">
    <property type="protein sequence ID" value="GGB20457.1"/>
    <property type="molecule type" value="Genomic_DNA"/>
</dbReference>